<organism evidence="9 10">
    <name type="scientific">Glycomyces rutgersensis</name>
    <dbReference type="NCBI Taxonomy" id="58115"/>
    <lineage>
        <taxon>Bacteria</taxon>
        <taxon>Bacillati</taxon>
        <taxon>Actinomycetota</taxon>
        <taxon>Actinomycetes</taxon>
        <taxon>Glycomycetales</taxon>
        <taxon>Glycomycetaceae</taxon>
        <taxon>Glycomyces</taxon>
    </lineage>
</organism>
<keyword evidence="10" id="KW-1185">Reference proteome</keyword>
<comment type="subcellular location">
    <subcellularLocation>
        <location evidence="1">Cell membrane</location>
        <topology evidence="1">Multi-pass membrane protein</topology>
    </subcellularLocation>
</comment>
<dbReference type="Gene3D" id="1.10.3720.10">
    <property type="entry name" value="MetI-like"/>
    <property type="match status" value="1"/>
</dbReference>
<dbReference type="Pfam" id="PF00528">
    <property type="entry name" value="BPD_transp_1"/>
    <property type="match status" value="1"/>
</dbReference>
<name>A0ABN3FB32_9ACTN</name>
<evidence type="ECO:0000313" key="10">
    <source>
        <dbReference type="Proteomes" id="UP001501584"/>
    </source>
</evidence>
<feature type="transmembrane region" description="Helical" evidence="7">
    <location>
        <begin position="63"/>
        <end position="84"/>
    </location>
</feature>
<gene>
    <name evidence="9" type="ORF">GCM10010403_15240</name>
</gene>
<comment type="caution">
    <text evidence="9">The sequence shown here is derived from an EMBL/GenBank/DDBJ whole genome shotgun (WGS) entry which is preliminary data.</text>
</comment>
<feature type="domain" description="ABC transmembrane type-1" evidence="8">
    <location>
        <begin position="35"/>
        <end position="135"/>
    </location>
</feature>
<evidence type="ECO:0000256" key="2">
    <source>
        <dbReference type="ARBA" id="ARBA00022448"/>
    </source>
</evidence>
<keyword evidence="6 7" id="KW-0472">Membrane</keyword>
<dbReference type="PANTHER" id="PTHR43163:SF6">
    <property type="entry name" value="DIPEPTIDE TRANSPORT SYSTEM PERMEASE PROTEIN DPPB-RELATED"/>
    <property type="match status" value="1"/>
</dbReference>
<keyword evidence="4 7" id="KW-0812">Transmembrane</keyword>
<evidence type="ECO:0000256" key="7">
    <source>
        <dbReference type="SAM" id="Phobius"/>
    </source>
</evidence>
<dbReference type="CDD" id="cd06261">
    <property type="entry name" value="TM_PBP2"/>
    <property type="match status" value="1"/>
</dbReference>
<accession>A0ABN3FB32</accession>
<dbReference type="InterPro" id="IPR000515">
    <property type="entry name" value="MetI-like"/>
</dbReference>
<proteinExistence type="predicted"/>
<sequence length="137" mass="14864">MCLSVNRWEVSSLLPQRVLGVGSARCPPYRIRGTHAECLRTRGVSTKAIVYKHALRNAAAPELVVLSLEFIGMFGGALIIENMFALPGFGSFAFNSSIQGDIPVIMGITVFSVMLVVGVNLVTDLINGWLNPKARIF</sequence>
<keyword evidence="2" id="KW-0813">Transport</keyword>
<dbReference type="EMBL" id="BAAASX010000002">
    <property type="protein sequence ID" value="GAA2325698.1"/>
    <property type="molecule type" value="Genomic_DNA"/>
</dbReference>
<evidence type="ECO:0000259" key="8">
    <source>
        <dbReference type="Pfam" id="PF00528"/>
    </source>
</evidence>
<evidence type="ECO:0000256" key="5">
    <source>
        <dbReference type="ARBA" id="ARBA00022989"/>
    </source>
</evidence>
<keyword evidence="5 7" id="KW-1133">Transmembrane helix</keyword>
<keyword evidence="3" id="KW-1003">Cell membrane</keyword>
<dbReference type="InterPro" id="IPR035906">
    <property type="entry name" value="MetI-like_sf"/>
</dbReference>
<feature type="transmembrane region" description="Helical" evidence="7">
    <location>
        <begin position="104"/>
        <end position="126"/>
    </location>
</feature>
<evidence type="ECO:0000256" key="4">
    <source>
        <dbReference type="ARBA" id="ARBA00022692"/>
    </source>
</evidence>
<dbReference type="PANTHER" id="PTHR43163">
    <property type="entry name" value="DIPEPTIDE TRANSPORT SYSTEM PERMEASE PROTEIN DPPB-RELATED"/>
    <property type="match status" value="1"/>
</dbReference>
<evidence type="ECO:0000256" key="1">
    <source>
        <dbReference type="ARBA" id="ARBA00004651"/>
    </source>
</evidence>
<protein>
    <recommendedName>
        <fullName evidence="8">ABC transmembrane type-1 domain-containing protein</fullName>
    </recommendedName>
</protein>
<dbReference type="Proteomes" id="UP001501584">
    <property type="component" value="Unassembled WGS sequence"/>
</dbReference>
<evidence type="ECO:0000313" key="9">
    <source>
        <dbReference type="EMBL" id="GAA2325698.1"/>
    </source>
</evidence>
<evidence type="ECO:0000256" key="6">
    <source>
        <dbReference type="ARBA" id="ARBA00023136"/>
    </source>
</evidence>
<evidence type="ECO:0000256" key="3">
    <source>
        <dbReference type="ARBA" id="ARBA00022475"/>
    </source>
</evidence>
<reference evidence="9 10" key="1">
    <citation type="journal article" date="2019" name="Int. J. Syst. Evol. Microbiol.">
        <title>The Global Catalogue of Microorganisms (GCM) 10K type strain sequencing project: providing services to taxonomists for standard genome sequencing and annotation.</title>
        <authorList>
            <consortium name="The Broad Institute Genomics Platform"/>
            <consortium name="The Broad Institute Genome Sequencing Center for Infectious Disease"/>
            <person name="Wu L."/>
            <person name="Ma J."/>
        </authorList>
    </citation>
    <scope>NUCLEOTIDE SEQUENCE [LARGE SCALE GENOMIC DNA]</scope>
    <source>
        <strain evidence="9 10">JCM 6238</strain>
    </source>
</reference>